<evidence type="ECO:0000256" key="1">
    <source>
        <dbReference type="ARBA" id="ARBA00004141"/>
    </source>
</evidence>
<accession>A0A9P1IB95</accession>
<protein>
    <recommendedName>
        <fullName evidence="6">Serpentine receptor class gamma</fullName>
    </recommendedName>
</protein>
<keyword evidence="5 6" id="KW-0472">Membrane</keyword>
<dbReference type="InterPro" id="IPR051119">
    <property type="entry name" value="Nematode_SR-like"/>
</dbReference>
<name>A0A9P1IB95_9PELO</name>
<evidence type="ECO:0000256" key="3">
    <source>
        <dbReference type="ARBA" id="ARBA00022692"/>
    </source>
</evidence>
<dbReference type="AlphaFoldDB" id="A0A9P1IB95"/>
<feature type="transmembrane region" description="Helical" evidence="6">
    <location>
        <begin position="102"/>
        <end position="129"/>
    </location>
</feature>
<comment type="caution">
    <text evidence="7">The sequence shown here is derived from an EMBL/GenBank/DDBJ whole genome shotgun (WGS) entry which is preliminary data.</text>
</comment>
<feature type="transmembrane region" description="Helical" evidence="6">
    <location>
        <begin position="264"/>
        <end position="286"/>
    </location>
</feature>
<dbReference type="Proteomes" id="UP001152747">
    <property type="component" value="Unassembled WGS sequence"/>
</dbReference>
<sequence>MTESCRPAENEITINLIIYIIQGIYGISSCIVYFLNIKALHYHRNNLDRTFSLLYTSCAAMSILYFLDHYLIRRFVKLGYFCEEILEAFSEPTYFLNPYKTISSYCPIVILVFHCLIAIHRFCVVAMPVKGVQVWDKYRRVFTLIGYLIPLFFMWFMIPCKSYAEVDTEGIGGLDIEYVKVFSLSSSFFAAWAAAIFGVLTLGFTIWMLILLSKMSFRKMKSTEASLIIFEVFMTASTMVYAFTEAMLYYSIHVLANKELKATIIHYRNFAIDIFILPQAWTLLFLSKTVRLYLFRFCGRKIGMNFSSSNDYNNSNRKITRVASSFIPNPDMLKT</sequence>
<dbReference type="GO" id="GO:0007606">
    <property type="term" value="P:sensory perception of chemical stimulus"/>
    <property type="evidence" value="ECO:0007669"/>
    <property type="project" value="UniProtKB-UniRule"/>
</dbReference>
<feature type="transmembrane region" description="Helical" evidence="6">
    <location>
        <begin position="141"/>
        <end position="158"/>
    </location>
</feature>
<dbReference type="EMBL" id="CANHGI010000002">
    <property type="protein sequence ID" value="CAI5442019.1"/>
    <property type="molecule type" value="Genomic_DNA"/>
</dbReference>
<comment type="similarity">
    <text evidence="2 6">Belongs to the nematode receptor-like protein srg family.</text>
</comment>
<feature type="transmembrane region" description="Helical" evidence="6">
    <location>
        <begin position="12"/>
        <end position="35"/>
    </location>
</feature>
<keyword evidence="4 6" id="KW-1133">Transmembrane helix</keyword>
<dbReference type="PROSITE" id="PS51257">
    <property type="entry name" value="PROKAR_LIPOPROTEIN"/>
    <property type="match status" value="1"/>
</dbReference>
<dbReference type="InterPro" id="IPR000609">
    <property type="entry name" value="7TM_GPCR_serpentine_rcpt_Srg"/>
</dbReference>
<reference evidence="7" key="1">
    <citation type="submission" date="2022-11" db="EMBL/GenBank/DDBJ databases">
        <authorList>
            <person name="Kikuchi T."/>
        </authorList>
    </citation>
    <scope>NUCLEOTIDE SEQUENCE</scope>
    <source>
        <strain evidence="7">PS1010</strain>
    </source>
</reference>
<evidence type="ECO:0000256" key="6">
    <source>
        <dbReference type="RuleBase" id="RU280813"/>
    </source>
</evidence>
<evidence type="ECO:0000313" key="7">
    <source>
        <dbReference type="EMBL" id="CAI5442019.1"/>
    </source>
</evidence>
<dbReference type="PANTHER" id="PTHR31627:SF16">
    <property type="entry name" value="SERPENTINE RECEPTOR CLASS GAMMA-69"/>
    <property type="match status" value="1"/>
</dbReference>
<gene>
    <name evidence="7" type="ORF">CAMP_LOCUS4656</name>
</gene>
<organism evidence="7 8">
    <name type="scientific">Caenorhabditis angaria</name>
    <dbReference type="NCBI Taxonomy" id="860376"/>
    <lineage>
        <taxon>Eukaryota</taxon>
        <taxon>Metazoa</taxon>
        <taxon>Ecdysozoa</taxon>
        <taxon>Nematoda</taxon>
        <taxon>Chromadorea</taxon>
        <taxon>Rhabditida</taxon>
        <taxon>Rhabditina</taxon>
        <taxon>Rhabditomorpha</taxon>
        <taxon>Rhabditoidea</taxon>
        <taxon>Rhabditidae</taxon>
        <taxon>Peloderinae</taxon>
        <taxon>Caenorhabditis</taxon>
    </lineage>
</organism>
<feature type="transmembrane region" description="Helical" evidence="6">
    <location>
        <begin position="225"/>
        <end position="244"/>
    </location>
</feature>
<evidence type="ECO:0000256" key="2">
    <source>
        <dbReference type="ARBA" id="ARBA00005692"/>
    </source>
</evidence>
<dbReference type="GO" id="GO:0016020">
    <property type="term" value="C:membrane"/>
    <property type="evidence" value="ECO:0007669"/>
    <property type="project" value="UniProtKB-SubCell"/>
</dbReference>
<proteinExistence type="inferred from homology"/>
<evidence type="ECO:0000256" key="4">
    <source>
        <dbReference type="ARBA" id="ARBA00022989"/>
    </source>
</evidence>
<keyword evidence="8" id="KW-1185">Reference proteome</keyword>
<dbReference type="GO" id="GO:0004888">
    <property type="term" value="F:transmembrane signaling receptor activity"/>
    <property type="evidence" value="ECO:0007669"/>
    <property type="project" value="InterPro"/>
</dbReference>
<feature type="transmembrane region" description="Helical" evidence="6">
    <location>
        <begin position="189"/>
        <end position="213"/>
    </location>
</feature>
<feature type="transmembrane region" description="Helical" evidence="6">
    <location>
        <begin position="47"/>
        <end position="67"/>
    </location>
</feature>
<dbReference type="OrthoDB" id="5788001at2759"/>
<dbReference type="Pfam" id="PF02118">
    <property type="entry name" value="Srg"/>
    <property type="match status" value="1"/>
</dbReference>
<evidence type="ECO:0000313" key="8">
    <source>
        <dbReference type="Proteomes" id="UP001152747"/>
    </source>
</evidence>
<dbReference type="PANTHER" id="PTHR31627">
    <property type="entry name" value="SERPENTINE RECEPTOR CLASS GAMMA-RELATED"/>
    <property type="match status" value="1"/>
</dbReference>
<keyword evidence="3 6" id="KW-0812">Transmembrane</keyword>
<comment type="subcellular location">
    <subcellularLocation>
        <location evidence="1">Membrane</location>
        <topology evidence="1">Multi-pass membrane protein</topology>
    </subcellularLocation>
</comment>
<evidence type="ECO:0000256" key="5">
    <source>
        <dbReference type="ARBA" id="ARBA00023136"/>
    </source>
</evidence>